<dbReference type="RefSeq" id="WP_208231738.1">
    <property type="nucleotide sequence ID" value="NZ_JAGEVG010000001.1"/>
</dbReference>
<protein>
    <submittedName>
        <fullName evidence="1">Uncharacterized protein</fullName>
    </submittedName>
</protein>
<accession>A0ABS3SMA2</accession>
<organism evidence="1 2">
    <name type="scientific">Gelidibacter pelagius</name>
    <dbReference type="NCBI Taxonomy" id="2819985"/>
    <lineage>
        <taxon>Bacteria</taxon>
        <taxon>Pseudomonadati</taxon>
        <taxon>Bacteroidota</taxon>
        <taxon>Flavobacteriia</taxon>
        <taxon>Flavobacteriales</taxon>
        <taxon>Flavobacteriaceae</taxon>
        <taxon>Gelidibacter</taxon>
    </lineage>
</organism>
<sequence length="439" mass="51445">MANYRLDIARFIDLESEANNNLKAVVSIQYPIYYIHTEIVDTKPHILYGLDKVVLNSSKIYRSFNDDDIAKLLSLPSSVISSRKSYMHKNEYIDKDDVLTNLGLNYINIEEEKMEHHVSQDFIIDGISLKPLPKELYGIKYKEEYIFESDYNHFTNKNGETVSNRPFSPDLTHQPIQRQIIEKNLLDVQINERGDYNIPLGLKTLSSLTYSVCTLPVFIGLFENNGVLKRKLINGFDSLGKDDHLTVFLPNLEKRIKNLELRLDERNSRDGSTQYNFESNWREIDLIRDEDRLFLFSKEDLKGFFCKQYQIEDLELTDVNRESNSIGLKVTKEVFQKTKLKKKLLENIKRGTDYFLKNKITSGVWIIFFDFIADDDFIKDAVELSILVDDLTSKRFPEEKILLKIMAYNNHRHILVALEEYRLLEEIDISNHMLNLKNE</sequence>
<proteinExistence type="predicted"/>
<evidence type="ECO:0000313" key="2">
    <source>
        <dbReference type="Proteomes" id="UP000681315"/>
    </source>
</evidence>
<keyword evidence="2" id="KW-1185">Reference proteome</keyword>
<reference evidence="1 2" key="1">
    <citation type="submission" date="2021-03" db="EMBL/GenBank/DDBJ databases">
        <title>Gelidibacter sp. nov., isolated from costal sediment.</title>
        <authorList>
            <person name="Lun K.-Y."/>
        </authorList>
    </citation>
    <scope>NUCLEOTIDE SEQUENCE [LARGE SCALE GENOMIC DNA]</scope>
    <source>
        <strain evidence="1 2">DF109</strain>
    </source>
</reference>
<dbReference type="EMBL" id="JAGEVG010000001">
    <property type="protein sequence ID" value="MBO3096822.1"/>
    <property type="molecule type" value="Genomic_DNA"/>
</dbReference>
<name>A0ABS3SMA2_9FLAO</name>
<gene>
    <name evidence="1" type="ORF">J4051_00970</name>
</gene>
<evidence type="ECO:0000313" key="1">
    <source>
        <dbReference type="EMBL" id="MBO3096822.1"/>
    </source>
</evidence>
<comment type="caution">
    <text evidence="1">The sequence shown here is derived from an EMBL/GenBank/DDBJ whole genome shotgun (WGS) entry which is preliminary data.</text>
</comment>
<dbReference type="Proteomes" id="UP000681315">
    <property type="component" value="Unassembled WGS sequence"/>
</dbReference>